<evidence type="ECO:0000256" key="2">
    <source>
        <dbReference type="ARBA" id="ARBA00022448"/>
    </source>
</evidence>
<keyword evidence="9 11" id="KW-0472">Membrane</keyword>
<dbReference type="OrthoDB" id="7051185at2"/>
<dbReference type="InterPro" id="IPR036942">
    <property type="entry name" value="Beta-barrel_TonB_sf"/>
</dbReference>
<evidence type="ECO:0000256" key="5">
    <source>
        <dbReference type="ARBA" id="ARBA00022692"/>
    </source>
</evidence>
<keyword evidence="7" id="KW-0406">Ion transport</keyword>
<comment type="subcellular location">
    <subcellularLocation>
        <location evidence="1 11">Cell outer membrane</location>
        <topology evidence="1 11">Multi-pass membrane protein</topology>
    </subcellularLocation>
</comment>
<dbReference type="GO" id="GO:0009279">
    <property type="term" value="C:cell outer membrane"/>
    <property type="evidence" value="ECO:0007669"/>
    <property type="project" value="UniProtKB-SubCell"/>
</dbReference>
<evidence type="ECO:0000259" key="13">
    <source>
        <dbReference type="Pfam" id="PF00593"/>
    </source>
</evidence>
<feature type="domain" description="TonB-dependent receptor plug" evidence="14">
    <location>
        <begin position="55"/>
        <end position="162"/>
    </location>
</feature>
<dbReference type="RefSeq" id="WP_073272443.1">
    <property type="nucleotide sequence ID" value="NZ_FQVA01000001.1"/>
</dbReference>
<keyword evidence="2 11" id="KW-0813">Transport</keyword>
<dbReference type="SUPFAM" id="SSF56935">
    <property type="entry name" value="Porins"/>
    <property type="match status" value="1"/>
</dbReference>
<keyword evidence="10 11" id="KW-0998">Cell outer membrane</keyword>
<evidence type="ECO:0000256" key="12">
    <source>
        <dbReference type="RuleBase" id="RU003357"/>
    </source>
</evidence>
<name>A0A1M4XVF8_9GAMM</name>
<reference evidence="16" key="1">
    <citation type="submission" date="2016-11" db="EMBL/GenBank/DDBJ databases">
        <authorList>
            <person name="Varghese N."/>
            <person name="Submissions S."/>
        </authorList>
    </citation>
    <scope>NUCLEOTIDE SEQUENCE [LARGE SCALE GENOMIC DNA]</scope>
    <source>
        <strain evidence="16">CGMCC 1.7063</strain>
    </source>
</reference>
<keyword evidence="6" id="KW-0408">Iron</keyword>
<evidence type="ECO:0000313" key="15">
    <source>
        <dbReference type="EMBL" id="SHE97481.1"/>
    </source>
</evidence>
<dbReference type="Pfam" id="PF07715">
    <property type="entry name" value="Plug"/>
    <property type="match status" value="1"/>
</dbReference>
<keyword evidence="3 11" id="KW-1134">Transmembrane beta strand</keyword>
<keyword evidence="8 12" id="KW-0798">TonB box</keyword>
<evidence type="ECO:0000313" key="16">
    <source>
        <dbReference type="Proteomes" id="UP000184170"/>
    </source>
</evidence>
<evidence type="ECO:0000256" key="10">
    <source>
        <dbReference type="ARBA" id="ARBA00023237"/>
    </source>
</evidence>
<proteinExistence type="inferred from homology"/>
<evidence type="ECO:0000256" key="8">
    <source>
        <dbReference type="ARBA" id="ARBA00023077"/>
    </source>
</evidence>
<comment type="similarity">
    <text evidence="11 12">Belongs to the TonB-dependent receptor family.</text>
</comment>
<evidence type="ECO:0000256" key="7">
    <source>
        <dbReference type="ARBA" id="ARBA00023065"/>
    </source>
</evidence>
<dbReference type="Pfam" id="PF00593">
    <property type="entry name" value="TonB_dep_Rec_b-barrel"/>
    <property type="match status" value="1"/>
</dbReference>
<evidence type="ECO:0000256" key="9">
    <source>
        <dbReference type="ARBA" id="ARBA00023136"/>
    </source>
</evidence>
<dbReference type="InterPro" id="IPR000531">
    <property type="entry name" value="Beta-barrel_TonB"/>
</dbReference>
<dbReference type="InterPro" id="IPR039426">
    <property type="entry name" value="TonB-dep_rcpt-like"/>
</dbReference>
<evidence type="ECO:0000256" key="4">
    <source>
        <dbReference type="ARBA" id="ARBA00022496"/>
    </source>
</evidence>
<dbReference type="PROSITE" id="PS52016">
    <property type="entry name" value="TONB_DEPENDENT_REC_3"/>
    <property type="match status" value="1"/>
</dbReference>
<evidence type="ECO:0000256" key="3">
    <source>
        <dbReference type="ARBA" id="ARBA00022452"/>
    </source>
</evidence>
<dbReference type="STRING" id="494016.SAMN04487965_1077"/>
<dbReference type="EMBL" id="FQVA01000001">
    <property type="protein sequence ID" value="SHE97481.1"/>
    <property type="molecule type" value="Genomic_DNA"/>
</dbReference>
<feature type="domain" description="TonB-dependent receptor-like beta-barrel" evidence="13">
    <location>
        <begin position="298"/>
        <end position="742"/>
    </location>
</feature>
<keyword evidence="16" id="KW-1185">Reference proteome</keyword>
<keyword evidence="5 11" id="KW-0812">Transmembrane</keyword>
<dbReference type="PANTHER" id="PTHR32552">
    <property type="entry name" value="FERRICHROME IRON RECEPTOR-RELATED"/>
    <property type="match status" value="1"/>
</dbReference>
<dbReference type="Proteomes" id="UP000184170">
    <property type="component" value="Unassembled WGS sequence"/>
</dbReference>
<gene>
    <name evidence="15" type="ORF">SAMN04487965_1077</name>
</gene>
<accession>A0A1M4XVF8</accession>
<dbReference type="PANTHER" id="PTHR32552:SF81">
    <property type="entry name" value="TONB-DEPENDENT OUTER MEMBRANE RECEPTOR"/>
    <property type="match status" value="1"/>
</dbReference>
<keyword evidence="4" id="KW-0410">Iron transport</keyword>
<organism evidence="15 16">
    <name type="scientific">Microbulbifer donghaiensis</name>
    <dbReference type="NCBI Taxonomy" id="494016"/>
    <lineage>
        <taxon>Bacteria</taxon>
        <taxon>Pseudomonadati</taxon>
        <taxon>Pseudomonadota</taxon>
        <taxon>Gammaproteobacteria</taxon>
        <taxon>Cellvibrionales</taxon>
        <taxon>Microbulbiferaceae</taxon>
        <taxon>Microbulbifer</taxon>
    </lineage>
</organism>
<evidence type="ECO:0000256" key="1">
    <source>
        <dbReference type="ARBA" id="ARBA00004571"/>
    </source>
</evidence>
<evidence type="ECO:0000256" key="11">
    <source>
        <dbReference type="PROSITE-ProRule" id="PRU01360"/>
    </source>
</evidence>
<protein>
    <submittedName>
        <fullName evidence="15">Iron complex outermembrane recepter protein</fullName>
    </submittedName>
</protein>
<dbReference type="AlphaFoldDB" id="A0A1M4XVF8"/>
<evidence type="ECO:0000259" key="14">
    <source>
        <dbReference type="Pfam" id="PF07715"/>
    </source>
</evidence>
<dbReference type="GO" id="GO:0006826">
    <property type="term" value="P:iron ion transport"/>
    <property type="evidence" value="ECO:0007669"/>
    <property type="project" value="UniProtKB-KW"/>
</dbReference>
<dbReference type="InterPro" id="IPR012910">
    <property type="entry name" value="Plug_dom"/>
</dbReference>
<evidence type="ECO:0000256" key="6">
    <source>
        <dbReference type="ARBA" id="ARBA00023004"/>
    </source>
</evidence>
<sequence length="777" mass="83064">MCSPTEISLFRFDKRILTVAITGALFSGLGFSAASHANQIEEVSVTAQKREQSVNDIGVSASAFGGEQMENLGIDSAVDLGAHTPGLVTVNSTSGGTPIFAIRGIGLDDFSPNNSSGVGIYTDEVFASNPAFLGGQLFDIERVEVLKGPQGTLYGKNTTGGAINFITRKPSSEFEAYVDVGIGNYNAKELTGVVSGEVAGEVLGRVSVQMSRADGWQKDVDTGREFGGTDRAAARGQLIFPFAGNGEAIAKVYVTTDKSTPVSPQVSGLAEAFGDPSFAVLNSAEDATRVSVGDLNVGRDESGHGASLNLSYGFENFDFISISAVDSYDREVVDNYGGSAAAILDLYQDNSISQWSQEFRVVSAGDGPVTWIAGINISEDQVDVTDRFDDSFFVTDSVASTFVLDPTDVPVQGWDLLTASYEQVTRSYGAYLHTETALNDSLNLIAGVRYSNDKRSFDGISTNHDDVYSFNDTIAELNDSSSESAVTGKLGLDWQLKDDLLLYANVANSYKGGAYYGAAILDDISWAYVAPEKVLSYEAGFKATLFDASLQLNGAVFSLDYTDRQSLVTIIVDDFSNYLQFPVADTTLVNVPESKTQGFELDMHWLPTDNLTLIAGIAYLDSEVTSAPGTADMRGIAADPSGNDMADGVSQLFVDALAAPLPAGAALSQSPEWSYNGLAAYDLPIGSDLNLRLQTSYSHSDEMTAQLADTNALSGPVSSWDAEAALSDTAEQWRFSAWVKNIGDEDGETYAFSSFAGRSFYRQMPTIYGVSVKYNFY</sequence>
<dbReference type="Gene3D" id="2.40.170.20">
    <property type="entry name" value="TonB-dependent receptor, beta-barrel domain"/>
    <property type="match status" value="1"/>
</dbReference>